<dbReference type="AlphaFoldDB" id="A0A9W8Y465"/>
<sequence length="166" mass="18439">MSDFLEEGGVKAYTAMYLEILDVYAPSFKIALEWLRDEKTGILFHCTAGKDRTGVLAALLLSLADASRDLIAYDYALTRVGVEPSREVLVQVLRLWNAEWTEDTPGMHEFTQVKGDFILGLLDAVDLKYGGMERYAIAVLGFEVEELDVVKSVLRGELSKSQGGEN</sequence>
<dbReference type="PROSITE" id="PS50056">
    <property type="entry name" value="TYR_PHOSPHATASE_2"/>
    <property type="match status" value="1"/>
</dbReference>
<feature type="domain" description="Tyrosine specific protein phosphatases" evidence="1">
    <location>
        <begin position="15"/>
        <end position="97"/>
    </location>
</feature>
<keyword evidence="3" id="KW-1185">Reference proteome</keyword>
<evidence type="ECO:0000259" key="1">
    <source>
        <dbReference type="PROSITE" id="PS50056"/>
    </source>
</evidence>
<dbReference type="Pfam" id="PF13350">
    <property type="entry name" value="Y_phosphatase3"/>
    <property type="match status" value="1"/>
</dbReference>
<evidence type="ECO:0000313" key="3">
    <source>
        <dbReference type="Proteomes" id="UP001140560"/>
    </source>
</evidence>
<protein>
    <recommendedName>
        <fullName evidence="1">Tyrosine specific protein phosphatases domain-containing protein</fullName>
    </recommendedName>
</protein>
<dbReference type="GO" id="GO:0004721">
    <property type="term" value="F:phosphoprotein phosphatase activity"/>
    <property type="evidence" value="ECO:0007669"/>
    <property type="project" value="InterPro"/>
</dbReference>
<gene>
    <name evidence="2" type="ORF">N0V83_008790</name>
</gene>
<evidence type="ECO:0000313" key="2">
    <source>
        <dbReference type="EMBL" id="KAJ4365172.1"/>
    </source>
</evidence>
<name>A0A9W8Y465_9PLEO</name>
<dbReference type="InterPro" id="IPR000387">
    <property type="entry name" value="Tyr_Pase_dom"/>
</dbReference>
<dbReference type="InterPro" id="IPR029021">
    <property type="entry name" value="Prot-tyrosine_phosphatase-like"/>
</dbReference>
<reference evidence="2" key="1">
    <citation type="submission" date="2022-10" db="EMBL/GenBank/DDBJ databases">
        <title>Tapping the CABI collections for fungal endophytes: first genome assemblies for Collariella, Neodidymelliopsis, Ascochyta clinopodiicola, Didymella pomorum, Didymosphaeria variabile, Neocosmospora piperis and Neocucurbitaria cava.</title>
        <authorList>
            <person name="Hill R."/>
        </authorList>
    </citation>
    <scope>NUCLEOTIDE SEQUENCE</scope>
    <source>
        <strain evidence="2">IMI 356814</strain>
    </source>
</reference>
<dbReference type="SUPFAM" id="SSF52799">
    <property type="entry name" value="(Phosphotyrosine protein) phosphatases II"/>
    <property type="match status" value="1"/>
</dbReference>
<dbReference type="InterPro" id="IPR016130">
    <property type="entry name" value="Tyr_Pase_AS"/>
</dbReference>
<dbReference type="Proteomes" id="UP001140560">
    <property type="component" value="Unassembled WGS sequence"/>
</dbReference>
<dbReference type="PROSITE" id="PS00383">
    <property type="entry name" value="TYR_PHOSPHATASE_1"/>
    <property type="match status" value="1"/>
</dbReference>
<accession>A0A9W8Y465</accession>
<dbReference type="InterPro" id="IPR026893">
    <property type="entry name" value="Tyr/Ser_Pase_IphP-type"/>
</dbReference>
<dbReference type="EMBL" id="JAPEUY010000016">
    <property type="protein sequence ID" value="KAJ4365172.1"/>
    <property type="molecule type" value="Genomic_DNA"/>
</dbReference>
<proteinExistence type="predicted"/>
<dbReference type="OrthoDB" id="449382at2759"/>
<organism evidence="2 3">
    <name type="scientific">Neocucurbitaria cava</name>
    <dbReference type="NCBI Taxonomy" id="798079"/>
    <lineage>
        <taxon>Eukaryota</taxon>
        <taxon>Fungi</taxon>
        <taxon>Dikarya</taxon>
        <taxon>Ascomycota</taxon>
        <taxon>Pezizomycotina</taxon>
        <taxon>Dothideomycetes</taxon>
        <taxon>Pleosporomycetidae</taxon>
        <taxon>Pleosporales</taxon>
        <taxon>Pleosporineae</taxon>
        <taxon>Cucurbitariaceae</taxon>
        <taxon>Neocucurbitaria</taxon>
    </lineage>
</organism>
<comment type="caution">
    <text evidence="2">The sequence shown here is derived from an EMBL/GenBank/DDBJ whole genome shotgun (WGS) entry which is preliminary data.</text>
</comment>
<dbReference type="Gene3D" id="3.90.190.10">
    <property type="entry name" value="Protein tyrosine phosphatase superfamily"/>
    <property type="match status" value="1"/>
</dbReference>